<evidence type="ECO:0000313" key="1">
    <source>
        <dbReference type="EMBL" id="USQ75903.1"/>
    </source>
</evidence>
<evidence type="ECO:0000313" key="2">
    <source>
        <dbReference type="Proteomes" id="UP001056535"/>
    </source>
</evidence>
<protein>
    <submittedName>
        <fullName evidence="1">Uncharacterized protein</fullName>
    </submittedName>
</protein>
<dbReference type="Proteomes" id="UP001056535">
    <property type="component" value="Chromosome"/>
</dbReference>
<dbReference type="RefSeq" id="WP_252620452.1">
    <property type="nucleotide sequence ID" value="NZ_CP099490.1"/>
</dbReference>
<keyword evidence="2" id="KW-1185">Reference proteome</keyword>
<name>A0ABY4YHS3_9MICO</name>
<sequence length="405" mass="45175">MRWTAVAPVTWPSDQGFDAWWRAMVVEELAGSGDQVGLFDRDGEQVRLISGEHLQPGAVYRWVPPEGFSLGGAAYGIGGPPDARELFLEYQEGADAGRRVTVVVDSLDDCRSLTATSSLKHLMAQASFRPERDRLLDVEVKLDWLLVRVRGRVVPAAVGEQLRVSLRVVGRGLWKPVIAPLLVPVGIALSHLLAEETEEAADRLTHLDDDPRGDGAPERELERIRAGAELIRARLHEVVSTVDARSWWTGRRAAHLRAAFDALPAVGPDWPPVTPAVAFGGTGRWWDEEQWIFDRFLEASPWRRKRADEVDRQVDGWLRQQERMVTHRTQAQAELAAAEDPLGDLAGRTGAELNAMLDLSWLATPWSTVRFLVRQASRDGMDDDLPDLETDADARRFLTDLLKDV</sequence>
<accession>A0ABY4YHS3</accession>
<proteinExistence type="predicted"/>
<dbReference type="EMBL" id="CP099490">
    <property type="protein sequence ID" value="USQ75903.1"/>
    <property type="molecule type" value="Genomic_DNA"/>
</dbReference>
<organism evidence="1 2">
    <name type="scientific">Ornithinimicrobium cryptoxanthini</name>
    <dbReference type="NCBI Taxonomy" id="2934161"/>
    <lineage>
        <taxon>Bacteria</taxon>
        <taxon>Bacillati</taxon>
        <taxon>Actinomycetota</taxon>
        <taxon>Actinomycetes</taxon>
        <taxon>Micrococcales</taxon>
        <taxon>Ornithinimicrobiaceae</taxon>
        <taxon>Ornithinimicrobium</taxon>
    </lineage>
</organism>
<reference evidence="1" key="1">
    <citation type="submission" date="2022-06" db="EMBL/GenBank/DDBJ databases">
        <title>Ornithinimicrobium JY.X270.</title>
        <authorList>
            <person name="Huang Y."/>
        </authorList>
    </citation>
    <scope>NUCLEOTIDE SEQUENCE</scope>
    <source>
        <strain evidence="1">JY.X270</strain>
    </source>
</reference>
<gene>
    <name evidence="1" type="ORF">NF557_15090</name>
</gene>